<keyword evidence="3" id="KW-1185">Reference proteome</keyword>
<comment type="caution">
    <text evidence="2">The sequence shown here is derived from an EMBL/GenBank/DDBJ whole genome shotgun (WGS) entry which is preliminary data.</text>
</comment>
<feature type="region of interest" description="Disordered" evidence="1">
    <location>
        <begin position="1"/>
        <end position="66"/>
    </location>
</feature>
<dbReference type="STRING" id="262209.AWH69_13025"/>
<sequence length="66" mass="7555">MSEEPTPRRRRNRRATHPGTSEAARAASAQADERPRRRPAVTSGDEPTAGDERERWLLEQRPPHWG</sequence>
<name>A0A176Q9D7_9MICO</name>
<reference evidence="2 3" key="1">
    <citation type="submission" date="2016-01" db="EMBL/GenBank/DDBJ databases">
        <title>Janibacter melonis strain CD11_4 genome sequencing and assembly.</title>
        <authorList>
            <person name="Nair G.R."/>
            <person name="Kaur G."/>
            <person name="Chander A.M."/>
            <person name="Mayilraj S."/>
        </authorList>
    </citation>
    <scope>NUCLEOTIDE SEQUENCE [LARGE SCALE GENOMIC DNA]</scope>
    <source>
        <strain evidence="2 3">CD11-4</strain>
    </source>
</reference>
<dbReference type="EMBL" id="LQZG01000004">
    <property type="protein sequence ID" value="OAB86273.1"/>
    <property type="molecule type" value="Genomic_DNA"/>
</dbReference>
<evidence type="ECO:0000256" key="1">
    <source>
        <dbReference type="SAM" id="MobiDB-lite"/>
    </source>
</evidence>
<dbReference type="Proteomes" id="UP000076976">
    <property type="component" value="Unassembled WGS sequence"/>
</dbReference>
<organism evidence="2 3">
    <name type="scientific">Janibacter melonis</name>
    <dbReference type="NCBI Taxonomy" id="262209"/>
    <lineage>
        <taxon>Bacteria</taxon>
        <taxon>Bacillati</taxon>
        <taxon>Actinomycetota</taxon>
        <taxon>Actinomycetes</taxon>
        <taxon>Micrococcales</taxon>
        <taxon>Intrasporangiaceae</taxon>
        <taxon>Janibacter</taxon>
    </lineage>
</organism>
<feature type="compositionally biased region" description="Basic and acidic residues" evidence="1">
    <location>
        <begin position="50"/>
        <end position="66"/>
    </location>
</feature>
<evidence type="ECO:0000313" key="2">
    <source>
        <dbReference type="EMBL" id="OAB86273.1"/>
    </source>
</evidence>
<protein>
    <submittedName>
        <fullName evidence="2">Uncharacterized protein</fullName>
    </submittedName>
</protein>
<gene>
    <name evidence="2" type="ORF">AWH69_13025</name>
</gene>
<proteinExistence type="predicted"/>
<dbReference type="AlphaFoldDB" id="A0A176Q9D7"/>
<dbReference type="RefSeq" id="WP_068276722.1">
    <property type="nucleotide sequence ID" value="NZ_LQZG01000004.1"/>
</dbReference>
<accession>A0A176Q9D7</accession>
<evidence type="ECO:0000313" key="3">
    <source>
        <dbReference type="Proteomes" id="UP000076976"/>
    </source>
</evidence>